<feature type="region of interest" description="Disordered" evidence="1">
    <location>
        <begin position="440"/>
        <end position="497"/>
    </location>
</feature>
<feature type="domain" description="SAM" evidence="2">
    <location>
        <begin position="698"/>
        <end position="745"/>
    </location>
</feature>
<dbReference type="GO" id="GO:0045892">
    <property type="term" value="P:negative regulation of DNA-templated transcription"/>
    <property type="evidence" value="ECO:0007669"/>
    <property type="project" value="TreeGrafter"/>
</dbReference>
<feature type="compositionally biased region" description="Basic and acidic residues" evidence="1">
    <location>
        <begin position="550"/>
        <end position="568"/>
    </location>
</feature>
<dbReference type="GO" id="GO:0035102">
    <property type="term" value="C:PRC1 complex"/>
    <property type="evidence" value="ECO:0007669"/>
    <property type="project" value="TreeGrafter"/>
</dbReference>
<feature type="compositionally biased region" description="Polar residues" evidence="1">
    <location>
        <begin position="515"/>
        <end position="535"/>
    </location>
</feature>
<reference evidence="3" key="1">
    <citation type="submission" date="2019-03" db="EMBL/GenBank/DDBJ databases">
        <title>Improved annotation for the trematode Fasciola hepatica.</title>
        <authorList>
            <person name="Choi Y.-J."/>
            <person name="Martin J."/>
            <person name="Mitreva M."/>
        </authorList>
    </citation>
    <scope>NUCLEOTIDE SEQUENCE [LARGE SCALE GENOMIC DNA]</scope>
</reference>
<feature type="region of interest" description="Disordered" evidence="1">
    <location>
        <begin position="130"/>
        <end position="149"/>
    </location>
</feature>
<dbReference type="PROSITE" id="PS50105">
    <property type="entry name" value="SAM_DOMAIN"/>
    <property type="match status" value="1"/>
</dbReference>
<dbReference type="SUPFAM" id="SSF47769">
    <property type="entry name" value="SAM/Pointed domain"/>
    <property type="match status" value="1"/>
</dbReference>
<dbReference type="AlphaFoldDB" id="A0A4E0S005"/>
<accession>A0A4E0S005</accession>
<feature type="region of interest" description="Disordered" evidence="1">
    <location>
        <begin position="509"/>
        <end position="607"/>
    </location>
</feature>
<feature type="compositionally biased region" description="Low complexity" evidence="1">
    <location>
        <begin position="582"/>
        <end position="598"/>
    </location>
</feature>
<comment type="caution">
    <text evidence="3">The sequence shown here is derived from an EMBL/GenBank/DDBJ whole genome shotgun (WGS) entry which is preliminary data.</text>
</comment>
<feature type="compositionally biased region" description="Polar residues" evidence="1">
    <location>
        <begin position="134"/>
        <end position="149"/>
    </location>
</feature>
<dbReference type="Pfam" id="PF00536">
    <property type="entry name" value="SAM_1"/>
    <property type="match status" value="1"/>
</dbReference>
<protein>
    <recommendedName>
        <fullName evidence="2">SAM domain-containing protein</fullName>
    </recommendedName>
</protein>
<dbReference type="Proteomes" id="UP000230066">
    <property type="component" value="Unassembled WGS sequence"/>
</dbReference>
<feature type="compositionally biased region" description="Polar residues" evidence="1">
    <location>
        <begin position="170"/>
        <end position="182"/>
    </location>
</feature>
<dbReference type="SMART" id="SM00454">
    <property type="entry name" value="SAM"/>
    <property type="match status" value="1"/>
</dbReference>
<dbReference type="InterPro" id="IPR050548">
    <property type="entry name" value="PcG_chromatin_remod_factors"/>
</dbReference>
<gene>
    <name evidence="3" type="ORF">D915_003702</name>
</gene>
<feature type="compositionally biased region" description="Polar residues" evidence="1">
    <location>
        <begin position="199"/>
        <end position="212"/>
    </location>
</feature>
<proteinExistence type="predicted"/>
<feature type="compositionally biased region" description="Low complexity" evidence="1">
    <location>
        <begin position="247"/>
        <end position="265"/>
    </location>
</feature>
<evidence type="ECO:0000313" key="3">
    <source>
        <dbReference type="EMBL" id="THD25152.1"/>
    </source>
</evidence>
<evidence type="ECO:0000259" key="2">
    <source>
        <dbReference type="PROSITE" id="PS50105"/>
    </source>
</evidence>
<dbReference type="GO" id="GO:0003682">
    <property type="term" value="F:chromatin binding"/>
    <property type="evidence" value="ECO:0007669"/>
    <property type="project" value="TreeGrafter"/>
</dbReference>
<evidence type="ECO:0000256" key="1">
    <source>
        <dbReference type="SAM" id="MobiDB-lite"/>
    </source>
</evidence>
<dbReference type="PANTHER" id="PTHR12247">
    <property type="entry name" value="POLYCOMB GROUP PROTEIN"/>
    <property type="match status" value="1"/>
</dbReference>
<dbReference type="EMBL" id="JXXN02001265">
    <property type="protein sequence ID" value="THD25152.1"/>
    <property type="molecule type" value="Genomic_DNA"/>
</dbReference>
<dbReference type="GO" id="GO:0042393">
    <property type="term" value="F:histone binding"/>
    <property type="evidence" value="ECO:0007669"/>
    <property type="project" value="TreeGrafter"/>
</dbReference>
<dbReference type="CDD" id="cd09509">
    <property type="entry name" value="SAM_Polycomb"/>
    <property type="match status" value="1"/>
</dbReference>
<name>A0A4E0S005_FASHE</name>
<evidence type="ECO:0000313" key="4">
    <source>
        <dbReference type="Proteomes" id="UP000230066"/>
    </source>
</evidence>
<dbReference type="PANTHER" id="PTHR12247:SF138">
    <property type="entry name" value="POLYHOMEOTIC DISTAL, ISOFORM A-RELATED"/>
    <property type="match status" value="1"/>
</dbReference>
<organism evidence="3 4">
    <name type="scientific">Fasciola hepatica</name>
    <name type="common">Liver fluke</name>
    <dbReference type="NCBI Taxonomy" id="6192"/>
    <lineage>
        <taxon>Eukaryota</taxon>
        <taxon>Metazoa</taxon>
        <taxon>Spiralia</taxon>
        <taxon>Lophotrochozoa</taxon>
        <taxon>Platyhelminthes</taxon>
        <taxon>Trematoda</taxon>
        <taxon>Digenea</taxon>
        <taxon>Plagiorchiida</taxon>
        <taxon>Echinostomata</taxon>
        <taxon>Echinostomatoidea</taxon>
        <taxon>Fasciolidae</taxon>
        <taxon>Fasciola</taxon>
    </lineage>
</organism>
<dbReference type="InterPro" id="IPR001660">
    <property type="entry name" value="SAM"/>
</dbReference>
<feature type="compositionally biased region" description="Polar residues" evidence="1">
    <location>
        <begin position="272"/>
        <end position="290"/>
    </location>
</feature>
<feature type="region of interest" description="Disordered" evidence="1">
    <location>
        <begin position="170"/>
        <end position="230"/>
    </location>
</feature>
<feature type="region of interest" description="Disordered" evidence="1">
    <location>
        <begin position="246"/>
        <end position="305"/>
    </location>
</feature>
<keyword evidence="4" id="KW-1185">Reference proteome</keyword>
<dbReference type="Gene3D" id="1.10.150.50">
    <property type="entry name" value="Transcription Factor, Ets-1"/>
    <property type="match status" value="1"/>
</dbReference>
<sequence>MDNGSEDTDFVSETDIAARPGCNAKLGKHSPGIVSVQLDFVVDGYTLQQISFKKPDKTAGYELLSRFVLMKWVILSSHNQCKRITCVLFSPLSQDCATESVLPPGFFISFTSLVFLNFPPQKQTNPLVAGVSDSVPSGTQSQAIPSSMKPVSSVSQLPITVNTSVASDNNLLKSVSNPTSNDTRSRSAVPDRTAVPVSGPTQALEPQNTNLTEKSESHARSSVNTNHNPHLEADTLQSNVLCIPTLPQNKTTTNSPTTNLSPPQNRSRRYSGSRSIVKQTSQRAEPSSVSPGHLSFSPKGTPHTDSFELQASLERLGVSGNQTRKMSTPSATVTTTTVRTTRSHQSSLRTTGQLTVVHTSPVKMMPTALPAPLLPPPLLHRGPDDRRILTHFIDGHVIYESNKPFPVKHGMSVVEAALLHQCITEEQEENDAMRYSVNTTDGLHRPRRSSSSSSGVAFDAPVPSPVNGEQPMQLDDEFSQTDRVADEEESNLCAVQPAPKRLSYASLPEHESPQYKLSSGHSTPHNGYPIQQSGHSLRGSKDTVSTSVESHAELSNHFADRSDQDTASRVKSPISGGSDLPTTTITTAGSTTSSALASGQCPTQRSQQSIYTRMPPAACTSHRPHEACSDMQPTLTARSPVLSVSQTSSPAQTPYTIQHGVQSVGPTSHQFPGLFTYPHPHPVPQLPEPPPPGPVRFWSADDVVTFVRGTPGCGAYAEAFHANEIDGEALLLLAEDQFIQPPIGMKIGPALKLAARLETFRNTS</sequence>
<dbReference type="InterPro" id="IPR013761">
    <property type="entry name" value="SAM/pointed_sf"/>
</dbReference>
<feature type="compositionally biased region" description="Acidic residues" evidence="1">
    <location>
        <begin position="474"/>
        <end position="490"/>
    </location>
</feature>